<organism evidence="2 3">
    <name type="scientific">Plenodomus tracheiphilus IPT5</name>
    <dbReference type="NCBI Taxonomy" id="1408161"/>
    <lineage>
        <taxon>Eukaryota</taxon>
        <taxon>Fungi</taxon>
        <taxon>Dikarya</taxon>
        <taxon>Ascomycota</taxon>
        <taxon>Pezizomycotina</taxon>
        <taxon>Dothideomycetes</taxon>
        <taxon>Pleosporomycetidae</taxon>
        <taxon>Pleosporales</taxon>
        <taxon>Pleosporineae</taxon>
        <taxon>Leptosphaeriaceae</taxon>
        <taxon>Plenodomus</taxon>
    </lineage>
</organism>
<name>A0A6A7AX58_9PLEO</name>
<dbReference type="EMBL" id="MU006326">
    <property type="protein sequence ID" value="KAF2847384.1"/>
    <property type="molecule type" value="Genomic_DNA"/>
</dbReference>
<feature type="transmembrane region" description="Helical" evidence="1">
    <location>
        <begin position="33"/>
        <end position="56"/>
    </location>
</feature>
<keyword evidence="1" id="KW-1133">Transmembrane helix</keyword>
<evidence type="ECO:0000256" key="1">
    <source>
        <dbReference type="SAM" id="Phobius"/>
    </source>
</evidence>
<dbReference type="Proteomes" id="UP000799423">
    <property type="component" value="Unassembled WGS sequence"/>
</dbReference>
<protein>
    <submittedName>
        <fullName evidence="2">Uncharacterized protein</fullName>
    </submittedName>
</protein>
<accession>A0A6A7AX58</accession>
<gene>
    <name evidence="2" type="ORF">T440DRAFT_195944</name>
</gene>
<evidence type="ECO:0000313" key="2">
    <source>
        <dbReference type="EMBL" id="KAF2847384.1"/>
    </source>
</evidence>
<sequence>MASRNGMGIVCSGNKESQYRNADSTSLGLSGSWVMVGVVGVVGVVGGVSLDFLVVLRSGTKRWDMGADGSVGKVAIVTVVEDSGGGAEYVCRGLGNGRRAGAVRELARVVEGQGGDSMVDLRAVISQ</sequence>
<keyword evidence="1" id="KW-0812">Transmembrane</keyword>
<reference evidence="2" key="1">
    <citation type="submission" date="2020-01" db="EMBL/GenBank/DDBJ databases">
        <authorList>
            <consortium name="DOE Joint Genome Institute"/>
            <person name="Haridas S."/>
            <person name="Albert R."/>
            <person name="Binder M."/>
            <person name="Bloem J."/>
            <person name="Labutti K."/>
            <person name="Salamov A."/>
            <person name="Andreopoulos B."/>
            <person name="Baker S.E."/>
            <person name="Barry K."/>
            <person name="Bills G."/>
            <person name="Bluhm B.H."/>
            <person name="Cannon C."/>
            <person name="Castanera R."/>
            <person name="Culley D.E."/>
            <person name="Daum C."/>
            <person name="Ezra D."/>
            <person name="Gonzalez J.B."/>
            <person name="Henrissat B."/>
            <person name="Kuo A."/>
            <person name="Liang C."/>
            <person name="Lipzen A."/>
            <person name="Lutzoni F."/>
            <person name="Magnuson J."/>
            <person name="Mondo S."/>
            <person name="Nolan M."/>
            <person name="Ohm R."/>
            <person name="Pangilinan J."/>
            <person name="Park H.-J."/>
            <person name="Ramirez L."/>
            <person name="Alfaro M."/>
            <person name="Sun H."/>
            <person name="Tritt A."/>
            <person name="Yoshinaga Y."/>
            <person name="Zwiers L.-H."/>
            <person name="Turgeon B.G."/>
            <person name="Goodwin S.B."/>
            <person name="Spatafora J.W."/>
            <person name="Crous P.W."/>
            <person name="Grigoriev I.V."/>
        </authorList>
    </citation>
    <scope>NUCLEOTIDE SEQUENCE</scope>
    <source>
        <strain evidence="2">IPT5</strain>
    </source>
</reference>
<proteinExistence type="predicted"/>
<keyword evidence="1" id="KW-0472">Membrane</keyword>
<keyword evidence="3" id="KW-1185">Reference proteome</keyword>
<evidence type="ECO:0000313" key="3">
    <source>
        <dbReference type="Proteomes" id="UP000799423"/>
    </source>
</evidence>
<dbReference type="AlphaFoldDB" id="A0A6A7AX58"/>